<accession>A0AAN9PIZ9</accession>
<keyword evidence="2" id="KW-0677">Repeat</keyword>
<feature type="compositionally biased region" description="Basic and acidic residues" evidence="3">
    <location>
        <begin position="300"/>
        <end position="313"/>
    </location>
</feature>
<evidence type="ECO:0000313" key="5">
    <source>
        <dbReference type="Proteomes" id="UP001359559"/>
    </source>
</evidence>
<feature type="region of interest" description="Disordered" evidence="3">
    <location>
        <begin position="265"/>
        <end position="321"/>
    </location>
</feature>
<evidence type="ECO:0000256" key="1">
    <source>
        <dbReference type="ARBA" id="ARBA00022614"/>
    </source>
</evidence>
<dbReference type="AlphaFoldDB" id="A0AAN9PIZ9"/>
<dbReference type="GO" id="GO:0005737">
    <property type="term" value="C:cytoplasm"/>
    <property type="evidence" value="ECO:0007669"/>
    <property type="project" value="TreeGrafter"/>
</dbReference>
<dbReference type="Pfam" id="PF13855">
    <property type="entry name" value="LRR_8"/>
    <property type="match status" value="1"/>
</dbReference>
<dbReference type="EMBL" id="JAYKXN010000003">
    <property type="protein sequence ID" value="KAK7301205.1"/>
    <property type="molecule type" value="Genomic_DNA"/>
</dbReference>
<name>A0AAN9PIZ9_CLITE</name>
<dbReference type="SMART" id="SM00365">
    <property type="entry name" value="LRR_SD22"/>
    <property type="match status" value="4"/>
</dbReference>
<proteinExistence type="predicted"/>
<dbReference type="PROSITE" id="PS51450">
    <property type="entry name" value="LRR"/>
    <property type="match status" value="5"/>
</dbReference>
<dbReference type="PANTHER" id="PTHR15454:SF37">
    <property type="entry name" value="OUTER ARM DYNEIN LIGHT CHAIN 1 PROTEIN"/>
    <property type="match status" value="1"/>
</dbReference>
<keyword evidence="5" id="KW-1185">Reference proteome</keyword>
<dbReference type="PANTHER" id="PTHR15454">
    <property type="entry name" value="NISCHARIN RELATED"/>
    <property type="match status" value="1"/>
</dbReference>
<comment type="caution">
    <text evidence="4">The sequence shown here is derived from an EMBL/GenBank/DDBJ whole genome shotgun (WGS) entry which is preliminary data.</text>
</comment>
<organism evidence="4 5">
    <name type="scientific">Clitoria ternatea</name>
    <name type="common">Butterfly pea</name>
    <dbReference type="NCBI Taxonomy" id="43366"/>
    <lineage>
        <taxon>Eukaryota</taxon>
        <taxon>Viridiplantae</taxon>
        <taxon>Streptophyta</taxon>
        <taxon>Embryophyta</taxon>
        <taxon>Tracheophyta</taxon>
        <taxon>Spermatophyta</taxon>
        <taxon>Magnoliopsida</taxon>
        <taxon>eudicotyledons</taxon>
        <taxon>Gunneridae</taxon>
        <taxon>Pentapetalae</taxon>
        <taxon>rosids</taxon>
        <taxon>fabids</taxon>
        <taxon>Fabales</taxon>
        <taxon>Fabaceae</taxon>
        <taxon>Papilionoideae</taxon>
        <taxon>50 kb inversion clade</taxon>
        <taxon>NPAAA clade</taxon>
        <taxon>indigoferoid/millettioid clade</taxon>
        <taxon>Phaseoleae</taxon>
        <taxon>Clitoria</taxon>
    </lineage>
</organism>
<feature type="region of interest" description="Disordered" evidence="3">
    <location>
        <begin position="618"/>
        <end position="658"/>
    </location>
</feature>
<dbReference type="FunFam" id="3.80.10.10:FF:000320">
    <property type="entry name" value="Protein phosphatase 1 regulatory subunit pprA"/>
    <property type="match status" value="1"/>
</dbReference>
<dbReference type="SUPFAM" id="SSF52075">
    <property type="entry name" value="Outer arm dynein light chain 1"/>
    <property type="match status" value="1"/>
</dbReference>
<dbReference type="InterPro" id="IPR001611">
    <property type="entry name" value="Leu-rich_rpt"/>
</dbReference>
<feature type="compositionally biased region" description="Basic and acidic residues" evidence="3">
    <location>
        <begin position="139"/>
        <end position="155"/>
    </location>
</feature>
<dbReference type="SMART" id="SM00369">
    <property type="entry name" value="LRR_TYP"/>
    <property type="match status" value="3"/>
</dbReference>
<dbReference type="InterPro" id="IPR032675">
    <property type="entry name" value="LRR_dom_sf"/>
</dbReference>
<dbReference type="Gene3D" id="3.80.10.10">
    <property type="entry name" value="Ribonuclease Inhibitor"/>
    <property type="match status" value="2"/>
</dbReference>
<keyword evidence="1" id="KW-0433">Leucine-rich repeat</keyword>
<dbReference type="Proteomes" id="UP001359559">
    <property type="component" value="Unassembled WGS sequence"/>
</dbReference>
<dbReference type="InterPro" id="IPR003591">
    <property type="entry name" value="Leu-rich_rpt_typical-subtyp"/>
</dbReference>
<sequence>MVRCFSLLPVRKEKNKGDEKPSKQDFHTLLAKLQASKISSVARHDLQSTTFDVAVSSDIQRNPRFNVKVMSLENPMKAEVQKGYYEDEDEDEDSSLIKNKLSNFDLQDHEAVDNKEVYDATDKEVKHPNLFENQANTELEDKIDTYSQKSDDTTKSGHVSDPGMSKADPWASPKLKRYCSHLEKMNLLGNITHLLPPSKSHSFKDFRQLLATGNLESAGSVMSHYSADRVMLKRNSSSQVLPSGSKRLWWKMILWSHRNIHRTRSSESTPVPESAAALNGQCGYSSDTLEPKQGKGKGLRHVESSESIPKESFSRSSIGKSIDNQRGSRFHAENSGFWPQNQWIGFSTESSSYARVDAWVKNLEIQQPLPEHDSDDDNARSIVFPPSPDDAHKSMIRTTSQSAYTDANLSKEISVVQSLNPASTIAHISGIGIKATPAISHLHNLRSVNLSNNFIVHISLGFLPKGIQTLNLSRNKISTLDGLRELTKLRILDISYNRISRIGQGLASCTLIKELYMAGNKISDVEGLHRLLKLTVLDLSFNKITTAKALGQLVANYNSLRVLNLLGNPIQSNISDDQLSKAVSGLLPKLVYLNKQPLKANRAREIFGDNVARAALGNSNQSSNRRSLKKVSSGGSSFPRGGRRSARVPQKGMIRTRR</sequence>
<protein>
    <submittedName>
        <fullName evidence="4">Uncharacterized protein</fullName>
    </submittedName>
</protein>
<evidence type="ECO:0000313" key="4">
    <source>
        <dbReference type="EMBL" id="KAK7301205.1"/>
    </source>
</evidence>
<evidence type="ECO:0000256" key="2">
    <source>
        <dbReference type="ARBA" id="ARBA00022737"/>
    </source>
</evidence>
<dbReference type="Pfam" id="PF13516">
    <property type="entry name" value="LRR_6"/>
    <property type="match status" value="1"/>
</dbReference>
<feature type="region of interest" description="Disordered" evidence="3">
    <location>
        <begin position="123"/>
        <end position="168"/>
    </location>
</feature>
<reference evidence="4 5" key="1">
    <citation type="submission" date="2024-01" db="EMBL/GenBank/DDBJ databases">
        <title>The genomes of 5 underutilized Papilionoideae crops provide insights into root nodulation and disease resistance.</title>
        <authorList>
            <person name="Yuan L."/>
        </authorList>
    </citation>
    <scope>NUCLEOTIDE SEQUENCE [LARGE SCALE GENOMIC DNA]</scope>
    <source>
        <strain evidence="4">LY-2023</strain>
        <tissue evidence="4">Leaf</tissue>
    </source>
</reference>
<evidence type="ECO:0000256" key="3">
    <source>
        <dbReference type="SAM" id="MobiDB-lite"/>
    </source>
</evidence>
<gene>
    <name evidence="4" type="ORF">RJT34_12066</name>
</gene>